<dbReference type="PANTHER" id="PTHR30514:SF18">
    <property type="entry name" value="RPIR-FAMILY TRANSCRIPTIONAL REGULATOR"/>
    <property type="match status" value="1"/>
</dbReference>
<keyword evidence="3" id="KW-0804">Transcription</keyword>
<evidence type="ECO:0000256" key="2">
    <source>
        <dbReference type="ARBA" id="ARBA00023125"/>
    </source>
</evidence>
<evidence type="ECO:0000313" key="6">
    <source>
        <dbReference type="EMBL" id="BCL61784.1"/>
    </source>
</evidence>
<dbReference type="PROSITE" id="PS51464">
    <property type="entry name" value="SIS"/>
    <property type="match status" value="1"/>
</dbReference>
<feature type="domain" description="HTH rpiR-type" evidence="4">
    <location>
        <begin position="6"/>
        <end position="82"/>
    </location>
</feature>
<keyword evidence="6" id="KW-0808">Transferase</keyword>
<feature type="domain" description="SIS" evidence="5">
    <location>
        <begin position="129"/>
        <end position="270"/>
    </location>
</feature>
<evidence type="ECO:0000259" key="5">
    <source>
        <dbReference type="PROSITE" id="PS51464"/>
    </source>
</evidence>
<dbReference type="Pfam" id="PF01418">
    <property type="entry name" value="HTH_6"/>
    <property type="match status" value="1"/>
</dbReference>
<dbReference type="Proteomes" id="UP000826725">
    <property type="component" value="Chromosome"/>
</dbReference>
<dbReference type="InterPro" id="IPR035472">
    <property type="entry name" value="RpiR-like_SIS"/>
</dbReference>
<dbReference type="InterPro" id="IPR001347">
    <property type="entry name" value="SIS_dom"/>
</dbReference>
<dbReference type="CDD" id="cd05013">
    <property type="entry name" value="SIS_RpiR"/>
    <property type="match status" value="1"/>
</dbReference>
<organism evidence="6 7">
    <name type="scientific">Desulfomarina profundi</name>
    <dbReference type="NCBI Taxonomy" id="2772557"/>
    <lineage>
        <taxon>Bacteria</taxon>
        <taxon>Pseudomonadati</taxon>
        <taxon>Thermodesulfobacteriota</taxon>
        <taxon>Desulfobulbia</taxon>
        <taxon>Desulfobulbales</taxon>
        <taxon>Desulfobulbaceae</taxon>
        <taxon>Desulfomarina</taxon>
    </lineage>
</organism>
<reference evidence="6" key="1">
    <citation type="submission" date="2020-09" db="EMBL/GenBank/DDBJ databases">
        <title>Desulfogranum mesoprofundum gen. nov., sp. nov., a novel mesophilic, sulfate-reducing chemolithoautotroph isolated from a deep-sea hydrothermal vent chimney in the Suiyo Seamount.</title>
        <authorList>
            <person name="Hashimoto Y."/>
            <person name="Nakagawa S."/>
        </authorList>
    </citation>
    <scope>NUCLEOTIDE SEQUENCE</scope>
    <source>
        <strain evidence="6">KT2</strain>
    </source>
</reference>
<evidence type="ECO:0000256" key="1">
    <source>
        <dbReference type="ARBA" id="ARBA00023015"/>
    </source>
</evidence>
<proteinExistence type="predicted"/>
<protein>
    <submittedName>
        <fullName evidence="6">N-acetylmannosamine kinase</fullName>
    </submittedName>
</protein>
<dbReference type="Pfam" id="PF01380">
    <property type="entry name" value="SIS"/>
    <property type="match status" value="1"/>
</dbReference>
<sequence>MTSKQLSLTKTIQEHYQGLTAKGKILADFIRSRPDKAVFMTTRQLAAEVGVSEATVVRFVRQLNFTSYSLLIDKLREHIDTELTLLDRSKLTQSVVHTDDELLQKMLSRNIEDIKSLSQSIDLNEIKKVRDHIKNAKSVHIIGSRLSYSLASHMSWTLGKLRPEVHLLKGSDTTCIDRLVFIDPDSVIVIIATTRYPNDLIKVGKLVRRQQLKMILLTESSTCPLSQISNHTLIASSTGIPYLGATISLLCLINYLVESLSAEMGEELQLHQQKLEQTFLENDLLFLQ</sequence>
<name>A0A8D5FP28_9BACT</name>
<dbReference type="GO" id="GO:0016301">
    <property type="term" value="F:kinase activity"/>
    <property type="evidence" value="ECO:0007669"/>
    <property type="project" value="UniProtKB-KW"/>
</dbReference>
<evidence type="ECO:0000256" key="3">
    <source>
        <dbReference type="ARBA" id="ARBA00023163"/>
    </source>
</evidence>
<dbReference type="PROSITE" id="PS51071">
    <property type="entry name" value="HTH_RPIR"/>
    <property type="match status" value="1"/>
</dbReference>
<keyword evidence="2" id="KW-0238">DNA-binding</keyword>
<dbReference type="RefSeq" id="WP_228854208.1">
    <property type="nucleotide sequence ID" value="NZ_AP024086.1"/>
</dbReference>
<dbReference type="GO" id="GO:0097367">
    <property type="term" value="F:carbohydrate derivative binding"/>
    <property type="evidence" value="ECO:0007669"/>
    <property type="project" value="InterPro"/>
</dbReference>
<dbReference type="GO" id="GO:0003677">
    <property type="term" value="F:DNA binding"/>
    <property type="evidence" value="ECO:0007669"/>
    <property type="project" value="UniProtKB-KW"/>
</dbReference>
<accession>A0A8D5FP28</accession>
<dbReference type="PANTHER" id="PTHR30514">
    <property type="entry name" value="GLUCOKINASE"/>
    <property type="match status" value="1"/>
</dbReference>
<dbReference type="KEGG" id="dbk:DGMP_24770"/>
<dbReference type="InterPro" id="IPR000281">
    <property type="entry name" value="HTH_RpiR"/>
</dbReference>
<dbReference type="GO" id="GO:0003700">
    <property type="term" value="F:DNA-binding transcription factor activity"/>
    <property type="evidence" value="ECO:0007669"/>
    <property type="project" value="InterPro"/>
</dbReference>
<gene>
    <name evidence="6" type="ORF">DGMP_24770</name>
</gene>
<evidence type="ECO:0000313" key="7">
    <source>
        <dbReference type="Proteomes" id="UP000826725"/>
    </source>
</evidence>
<dbReference type="GO" id="GO:1901135">
    <property type="term" value="P:carbohydrate derivative metabolic process"/>
    <property type="evidence" value="ECO:0007669"/>
    <property type="project" value="InterPro"/>
</dbReference>
<evidence type="ECO:0000259" key="4">
    <source>
        <dbReference type="PROSITE" id="PS51071"/>
    </source>
</evidence>
<keyword evidence="6" id="KW-0418">Kinase</keyword>
<dbReference type="AlphaFoldDB" id="A0A8D5FP28"/>
<keyword evidence="1" id="KW-0805">Transcription regulation</keyword>
<dbReference type="InterPro" id="IPR047640">
    <property type="entry name" value="RpiR-like"/>
</dbReference>
<dbReference type="EMBL" id="AP024086">
    <property type="protein sequence ID" value="BCL61784.1"/>
    <property type="molecule type" value="Genomic_DNA"/>
</dbReference>
<keyword evidence="7" id="KW-1185">Reference proteome</keyword>